<accession>A0A371XHW0</accession>
<feature type="transmembrane region" description="Helical" evidence="3">
    <location>
        <begin position="177"/>
        <end position="195"/>
    </location>
</feature>
<dbReference type="Gene3D" id="1.10.1760.20">
    <property type="match status" value="1"/>
</dbReference>
<feature type="transmembrane region" description="Helical" evidence="3">
    <location>
        <begin position="24"/>
        <end position="41"/>
    </location>
</feature>
<evidence type="ECO:0000256" key="1">
    <source>
        <dbReference type="ARBA" id="ARBA00010692"/>
    </source>
</evidence>
<dbReference type="PIRSF" id="PIRSF016661">
    <property type="entry name" value="BioY"/>
    <property type="match status" value="1"/>
</dbReference>
<keyword evidence="3" id="KW-0812">Transmembrane</keyword>
<dbReference type="RefSeq" id="WP_116622583.1">
    <property type="nucleotide sequence ID" value="NZ_QURN01000003.1"/>
</dbReference>
<keyword evidence="2" id="KW-0813">Transport</keyword>
<evidence type="ECO:0000313" key="4">
    <source>
        <dbReference type="EMBL" id="RFC68815.1"/>
    </source>
</evidence>
<comment type="similarity">
    <text evidence="1 2">Belongs to the BioY family.</text>
</comment>
<dbReference type="InterPro" id="IPR003784">
    <property type="entry name" value="BioY"/>
</dbReference>
<sequence>MSAAATQSSSLVSLALPKNNVTRLVSQILLALAGSALLALSAKTKVVLGPVDLSLQSLVVLLIGAAYGWRLGVATVLLYLAEGAYGLPVFQGTPEKGIGLAYMVGPTGGYLAGFVVMAAIAGWAADRGLDRNPVKFFGALLTGEVIMMAMGFAWLAVLIGVDKSWQFGVAPFIVPDLIKVALAACLVPAVWQVIARFRGNV</sequence>
<reference evidence="5" key="1">
    <citation type="submission" date="2018-08" db="EMBL/GenBank/DDBJ databases">
        <authorList>
            <person name="Im W.T."/>
        </authorList>
    </citation>
    <scope>NUCLEOTIDE SEQUENCE [LARGE SCALE GENOMIC DNA]</scope>
    <source>
        <strain evidence="5">LA-28</strain>
    </source>
</reference>
<dbReference type="AlphaFoldDB" id="A0A371XHW0"/>
<dbReference type="GO" id="GO:0005886">
    <property type="term" value="C:plasma membrane"/>
    <property type="evidence" value="ECO:0007669"/>
    <property type="project" value="UniProtKB-SubCell"/>
</dbReference>
<keyword evidence="5" id="KW-1185">Reference proteome</keyword>
<comment type="caution">
    <text evidence="4">The sequence shown here is derived from an EMBL/GenBank/DDBJ whole genome shotgun (WGS) entry which is preliminary data.</text>
</comment>
<keyword evidence="2" id="KW-1003">Cell membrane</keyword>
<comment type="subcellular location">
    <subcellularLocation>
        <location evidence="2">Cell membrane</location>
        <topology evidence="2">Multi-pass membrane protein</topology>
    </subcellularLocation>
</comment>
<dbReference type="Proteomes" id="UP000262379">
    <property type="component" value="Unassembled WGS sequence"/>
</dbReference>
<dbReference type="EMBL" id="QURN01000003">
    <property type="protein sequence ID" value="RFC68815.1"/>
    <property type="molecule type" value="Genomic_DNA"/>
</dbReference>
<dbReference type="PANTHER" id="PTHR34295:SF1">
    <property type="entry name" value="BIOTIN TRANSPORTER BIOY"/>
    <property type="match status" value="1"/>
</dbReference>
<dbReference type="Pfam" id="PF02632">
    <property type="entry name" value="BioY"/>
    <property type="match status" value="1"/>
</dbReference>
<feature type="transmembrane region" description="Helical" evidence="3">
    <location>
        <begin position="100"/>
        <end position="124"/>
    </location>
</feature>
<keyword evidence="3" id="KW-1133">Transmembrane helix</keyword>
<organism evidence="4 5">
    <name type="scientific">Mesorhizobium denitrificans</name>
    <dbReference type="NCBI Taxonomy" id="2294114"/>
    <lineage>
        <taxon>Bacteria</taxon>
        <taxon>Pseudomonadati</taxon>
        <taxon>Pseudomonadota</taxon>
        <taxon>Alphaproteobacteria</taxon>
        <taxon>Hyphomicrobiales</taxon>
        <taxon>Phyllobacteriaceae</taxon>
        <taxon>Mesorhizobium</taxon>
    </lineage>
</organism>
<name>A0A371XHW0_9HYPH</name>
<evidence type="ECO:0000256" key="3">
    <source>
        <dbReference type="SAM" id="Phobius"/>
    </source>
</evidence>
<dbReference type="GO" id="GO:0015225">
    <property type="term" value="F:biotin transmembrane transporter activity"/>
    <property type="evidence" value="ECO:0007669"/>
    <property type="project" value="UniProtKB-UniRule"/>
</dbReference>
<dbReference type="PANTHER" id="PTHR34295">
    <property type="entry name" value="BIOTIN TRANSPORTER BIOY"/>
    <property type="match status" value="1"/>
</dbReference>
<evidence type="ECO:0000313" key="5">
    <source>
        <dbReference type="Proteomes" id="UP000262379"/>
    </source>
</evidence>
<protein>
    <recommendedName>
        <fullName evidence="2">Biotin transporter</fullName>
    </recommendedName>
</protein>
<gene>
    <name evidence="4" type="ORF">DY251_04055</name>
</gene>
<feature type="transmembrane region" description="Helical" evidence="3">
    <location>
        <begin position="53"/>
        <end position="80"/>
    </location>
</feature>
<proteinExistence type="inferred from homology"/>
<evidence type="ECO:0000256" key="2">
    <source>
        <dbReference type="PIRNR" id="PIRNR016661"/>
    </source>
</evidence>
<keyword evidence="2 3" id="KW-0472">Membrane</keyword>
<feature type="transmembrane region" description="Helical" evidence="3">
    <location>
        <begin position="136"/>
        <end position="157"/>
    </location>
</feature>